<dbReference type="EMBL" id="PGGC01000023">
    <property type="protein sequence ID" value="PJG60218.1"/>
    <property type="molecule type" value="Genomic_DNA"/>
</dbReference>
<keyword evidence="2" id="KW-1185">Reference proteome</keyword>
<reference evidence="1 2" key="1">
    <citation type="submission" date="2017-11" db="EMBL/GenBank/DDBJ databases">
        <title>Draft genome sequence of environmental isolate Aeromonas cavernicola sp. nov. MDC 2508.</title>
        <authorList>
            <person name="Colston S.M."/>
            <person name="Navarro A."/>
            <person name="Martinez-Murcia A.J."/>
            <person name="Graf J."/>
        </authorList>
    </citation>
    <scope>NUCLEOTIDE SEQUENCE [LARGE SCALE GENOMIC DNA]</scope>
    <source>
        <strain evidence="1 2">MDC 2508</strain>
    </source>
</reference>
<organism evidence="1 2">
    <name type="scientific">Aeromonas cavernicola</name>
    <dbReference type="NCBI Taxonomy" id="1006623"/>
    <lineage>
        <taxon>Bacteria</taxon>
        <taxon>Pseudomonadati</taxon>
        <taxon>Pseudomonadota</taxon>
        <taxon>Gammaproteobacteria</taxon>
        <taxon>Aeromonadales</taxon>
        <taxon>Aeromonadaceae</taxon>
        <taxon>Aeromonas</taxon>
    </lineage>
</organism>
<feature type="non-terminal residue" evidence="1">
    <location>
        <position position="1"/>
    </location>
</feature>
<proteinExistence type="predicted"/>
<gene>
    <name evidence="1" type="ORF">CUC53_03100</name>
</gene>
<dbReference type="AlphaFoldDB" id="A0A2H9U891"/>
<protein>
    <submittedName>
        <fullName evidence="1">Resolvase</fullName>
    </submittedName>
</protein>
<comment type="caution">
    <text evidence="1">The sequence shown here is derived from an EMBL/GenBank/DDBJ whole genome shotgun (WGS) entry which is preliminary data.</text>
</comment>
<evidence type="ECO:0000313" key="2">
    <source>
        <dbReference type="Proteomes" id="UP000235861"/>
    </source>
</evidence>
<sequence length="34" mass="4010">YRQVKKLSIRETSEATGYSCSQICRIQALYRDNQ</sequence>
<name>A0A2H9U891_9GAMM</name>
<evidence type="ECO:0000313" key="1">
    <source>
        <dbReference type="EMBL" id="PJG60218.1"/>
    </source>
</evidence>
<accession>A0A2H9U891</accession>
<dbReference type="Proteomes" id="UP000235861">
    <property type="component" value="Unassembled WGS sequence"/>
</dbReference>